<proteinExistence type="predicted"/>
<feature type="chain" id="PRO_5014133025" evidence="1">
    <location>
        <begin position="20"/>
        <end position="149"/>
    </location>
</feature>
<gene>
    <name evidence="2" type="ORF">HRbin17_02004</name>
</gene>
<feature type="signal peptide" evidence="1">
    <location>
        <begin position="1"/>
        <end position="19"/>
    </location>
</feature>
<sequence>MMAKVAKSVMLGVALTVMAVMMQRVWSGAPQDPLAEWAYPKAKRGAEGTNQPPLLWTKLTTTDPFEKVWEFYWKKVSRGMTTGLPKIKSGTFYAGTEKEKIVSAYFGDDNPAGKLGVFVIREEKRTVSVTIMQRAKEKVTTIIVAVDQR</sequence>
<accession>A0A2H5XE70</accession>
<evidence type="ECO:0000313" key="2">
    <source>
        <dbReference type="EMBL" id="GBC99479.1"/>
    </source>
</evidence>
<evidence type="ECO:0000256" key="1">
    <source>
        <dbReference type="SAM" id="SignalP"/>
    </source>
</evidence>
<dbReference type="EMBL" id="BEHT01000028">
    <property type="protein sequence ID" value="GBC99479.1"/>
    <property type="molecule type" value="Genomic_DNA"/>
</dbReference>
<organism evidence="2 3">
    <name type="scientific">Candidatus Fervidibacter japonicus</name>
    <dbReference type="NCBI Taxonomy" id="2035412"/>
    <lineage>
        <taxon>Bacteria</taxon>
        <taxon>Candidatus Fervidibacterota</taxon>
        <taxon>Candidatus Fervidibacter</taxon>
    </lineage>
</organism>
<evidence type="ECO:0000313" key="3">
    <source>
        <dbReference type="Proteomes" id="UP000236173"/>
    </source>
</evidence>
<reference evidence="3" key="1">
    <citation type="submission" date="2017-09" db="EMBL/GenBank/DDBJ databases">
        <title>Metaegenomics of thermophilic ammonia-oxidizing enrichment culture.</title>
        <authorList>
            <person name="Kato S."/>
            <person name="Suzuki K."/>
        </authorList>
    </citation>
    <scope>NUCLEOTIDE SEQUENCE [LARGE SCALE GENOMIC DNA]</scope>
</reference>
<comment type="caution">
    <text evidence="2">The sequence shown here is derived from an EMBL/GenBank/DDBJ whole genome shotgun (WGS) entry which is preliminary data.</text>
</comment>
<protein>
    <submittedName>
        <fullName evidence="2">Uncharacterized protein</fullName>
    </submittedName>
</protein>
<name>A0A2H5XE70_9BACT</name>
<dbReference type="Proteomes" id="UP000236173">
    <property type="component" value="Unassembled WGS sequence"/>
</dbReference>
<dbReference type="AlphaFoldDB" id="A0A2H5XE70"/>
<keyword evidence="1" id="KW-0732">Signal</keyword>